<dbReference type="EMBL" id="HBIW01006213">
    <property type="protein sequence ID" value="CAE0689719.1"/>
    <property type="molecule type" value="Transcribed_RNA"/>
</dbReference>
<gene>
    <name evidence="2" type="ORF">PCAL00307_LOCUS5154</name>
    <name evidence="3" type="ORF">PECAL_4P02580</name>
</gene>
<evidence type="ECO:0000256" key="1">
    <source>
        <dbReference type="SAM" id="SignalP"/>
    </source>
</evidence>
<dbReference type="OrthoDB" id="10584326at2759"/>
<evidence type="ECO:0000313" key="3">
    <source>
        <dbReference type="EMBL" id="CAH0373086.1"/>
    </source>
</evidence>
<evidence type="ECO:0008006" key="5">
    <source>
        <dbReference type="Google" id="ProtNLM"/>
    </source>
</evidence>
<reference evidence="3" key="2">
    <citation type="submission" date="2021-11" db="EMBL/GenBank/DDBJ databases">
        <authorList>
            <consortium name="Genoscope - CEA"/>
            <person name="William W."/>
        </authorList>
    </citation>
    <scope>NUCLEOTIDE SEQUENCE</scope>
</reference>
<accession>A0A7S3ZPW7</accession>
<proteinExistence type="predicted"/>
<dbReference type="EMBL" id="CAKKNE010000004">
    <property type="protein sequence ID" value="CAH0373086.1"/>
    <property type="molecule type" value="Genomic_DNA"/>
</dbReference>
<keyword evidence="1" id="KW-0732">Signal</keyword>
<keyword evidence="4" id="KW-1185">Reference proteome</keyword>
<protein>
    <recommendedName>
        <fullName evidence="5">Sulfotransferase domain-containing protein</fullName>
    </recommendedName>
</protein>
<organism evidence="2">
    <name type="scientific">Pelagomonas calceolata</name>
    <dbReference type="NCBI Taxonomy" id="35677"/>
    <lineage>
        <taxon>Eukaryota</taxon>
        <taxon>Sar</taxon>
        <taxon>Stramenopiles</taxon>
        <taxon>Ochrophyta</taxon>
        <taxon>Pelagophyceae</taxon>
        <taxon>Pelagomonadales</taxon>
        <taxon>Pelagomonadaceae</taxon>
        <taxon>Pelagomonas</taxon>
    </lineage>
</organism>
<sequence>MRPRGAAMLLLATAAAAVKKECACNEVYDHSKPVTVPSNLTSPLPKQLVLVKVPETGSSTTAQLLADLASRRSIPCWVPGAWKGNQPLTFEDAIEKTPKHGPKWAVAHRGAGDWIRSNFNQAFVIGTARSPEARLRSWVSKHPKRPCQQGASIALKFYGIAGSSRTNTTEALSQIQERFKSWFVLERYNESLVAFALKHRLPLGDVLPPLSKYHGGSRHRDTPTCEGNAMRKLLETERAVHAHASRQLDETLAEFRRAFDVDALVETFEHALDGMMARGTWRNNSATGMGTGTTLLVDDCARSCAAQALDAKVRLRYETSDQVKDASETPAGWNFLKQYFPGDEARPPKGGGHW</sequence>
<dbReference type="AlphaFoldDB" id="A0A7S3ZPW7"/>
<evidence type="ECO:0000313" key="4">
    <source>
        <dbReference type="Proteomes" id="UP000789595"/>
    </source>
</evidence>
<name>A0A7S3ZPW7_9STRA</name>
<evidence type="ECO:0000313" key="2">
    <source>
        <dbReference type="EMBL" id="CAE0689719.1"/>
    </source>
</evidence>
<feature type="chain" id="PRO_5036212205" description="Sulfotransferase domain-containing protein" evidence="1">
    <location>
        <begin position="18"/>
        <end position="354"/>
    </location>
</feature>
<feature type="signal peptide" evidence="1">
    <location>
        <begin position="1"/>
        <end position="17"/>
    </location>
</feature>
<reference evidence="2" key="1">
    <citation type="submission" date="2021-01" db="EMBL/GenBank/DDBJ databases">
        <authorList>
            <person name="Corre E."/>
            <person name="Pelletier E."/>
            <person name="Niang G."/>
            <person name="Scheremetjew M."/>
            <person name="Finn R."/>
            <person name="Kale V."/>
            <person name="Holt S."/>
            <person name="Cochrane G."/>
            <person name="Meng A."/>
            <person name="Brown T."/>
            <person name="Cohen L."/>
        </authorList>
    </citation>
    <scope>NUCLEOTIDE SEQUENCE</scope>
    <source>
        <strain evidence="2">CCMP1756</strain>
    </source>
</reference>
<dbReference type="Proteomes" id="UP000789595">
    <property type="component" value="Unassembled WGS sequence"/>
</dbReference>